<sequence>MMQCVCKDAQRGGWYYNQFVGTVFSECLYYPVDYIPLVCGLISTVLWMFALMPQIITNYKNKQTEALSPVFVVVWLAGDVFTLAGAVISQQPMTMILCGAYFCLNDVFMLSQSYIYRNNSSGGRRSSRSKSVATLCAVALMVGGTIAATSTSMSPSVTGRTLLSENTNYCDYESDNEIRFILGSVISWIAGMLYFFSRIPQIRHMVSSRSVEGLDVRMFILCVAANTFGGAQFIAKAALSNDFNVQKWCANTLPFVIGSTGTLVFDFIIITIYFRYGRLPTRDIEKQ</sequence>
<evidence type="ECO:0000256" key="3">
    <source>
        <dbReference type="ARBA" id="ARBA00022989"/>
    </source>
</evidence>
<reference evidence="6 8" key="1">
    <citation type="submission" date="2015-02" db="EMBL/GenBank/DDBJ databases">
        <authorList>
            <person name="Chooi Y.-H."/>
        </authorList>
    </citation>
    <scope>NUCLEOTIDE SEQUENCE [LARGE SCALE GENOMIC DNA]</scope>
    <source>
        <strain evidence="6">E3</strain>
    </source>
</reference>
<evidence type="ECO:0000313" key="7">
    <source>
        <dbReference type="EMBL" id="SPQ97733.1"/>
    </source>
</evidence>
<dbReference type="Pfam" id="PF04193">
    <property type="entry name" value="PQ-loop"/>
    <property type="match status" value="2"/>
</dbReference>
<dbReference type="Proteomes" id="UP000039324">
    <property type="component" value="Unassembled WGS sequence"/>
</dbReference>
<dbReference type="Gene3D" id="1.20.1280.290">
    <property type="match status" value="2"/>
</dbReference>
<keyword evidence="4 5" id="KW-0472">Membrane</keyword>
<dbReference type="PANTHER" id="PTHR16201">
    <property type="entry name" value="SEVEN TRANSMEMBRANE PROTEIN 1-RELATED"/>
    <property type="match status" value="1"/>
</dbReference>
<evidence type="ECO:0000256" key="4">
    <source>
        <dbReference type="ARBA" id="ARBA00023136"/>
    </source>
</evidence>
<evidence type="ECO:0000313" key="6">
    <source>
        <dbReference type="EMBL" id="CEO97422.1"/>
    </source>
</evidence>
<dbReference type="PANTHER" id="PTHR16201:SF34">
    <property type="entry name" value="LYSOSOMAL AMINO ACID TRANSPORTER 1"/>
    <property type="match status" value="1"/>
</dbReference>
<dbReference type="GO" id="GO:0098852">
    <property type="term" value="C:lytic vacuole membrane"/>
    <property type="evidence" value="ECO:0007669"/>
    <property type="project" value="UniProtKB-ARBA"/>
</dbReference>
<dbReference type="InterPro" id="IPR006603">
    <property type="entry name" value="PQ-loop_rpt"/>
</dbReference>
<feature type="transmembrane region" description="Helical" evidence="5">
    <location>
        <begin position="67"/>
        <end position="88"/>
    </location>
</feature>
<feature type="transmembrane region" description="Helical" evidence="5">
    <location>
        <begin position="132"/>
        <end position="153"/>
    </location>
</feature>
<reference evidence="7 9" key="2">
    <citation type="submission" date="2018-03" db="EMBL/GenBank/DDBJ databases">
        <authorList>
            <person name="Fogelqvist J."/>
        </authorList>
    </citation>
    <scope>NUCLEOTIDE SEQUENCE [LARGE SCALE GENOMIC DNA]</scope>
</reference>
<keyword evidence="7" id="KW-0496">Mitochondrion</keyword>
<dbReference type="OMA" id="ISQCVYY"/>
<keyword evidence="8" id="KW-1185">Reference proteome</keyword>
<evidence type="ECO:0000256" key="1">
    <source>
        <dbReference type="ARBA" id="ARBA00004141"/>
    </source>
</evidence>
<dbReference type="GO" id="GO:0015174">
    <property type="term" value="F:basic amino acid transmembrane transporter activity"/>
    <property type="evidence" value="ECO:0007669"/>
    <property type="project" value="TreeGrafter"/>
</dbReference>
<dbReference type="STRING" id="37360.A0A0G4IQD2"/>
<evidence type="ECO:0000313" key="9">
    <source>
        <dbReference type="Proteomes" id="UP000290189"/>
    </source>
</evidence>
<dbReference type="InterPro" id="IPR051415">
    <property type="entry name" value="LAAT-1"/>
</dbReference>
<dbReference type="Proteomes" id="UP000290189">
    <property type="component" value="Unassembled WGS sequence"/>
</dbReference>
<keyword evidence="2 5" id="KW-0812">Transmembrane</keyword>
<proteinExistence type="predicted"/>
<comment type="subcellular location">
    <subcellularLocation>
        <location evidence="1">Membrane</location>
        <topology evidence="1">Multi-pass membrane protein</topology>
    </subcellularLocation>
</comment>
<gene>
    <name evidence="6" type="ORF">PBRA_000767</name>
    <name evidence="7" type="ORF">PLBR_LOCUS4948</name>
</gene>
<evidence type="ECO:0000313" key="8">
    <source>
        <dbReference type="Proteomes" id="UP000039324"/>
    </source>
</evidence>
<dbReference type="AlphaFoldDB" id="A0A0G4IQD2"/>
<feature type="transmembrane region" description="Helical" evidence="5">
    <location>
        <begin position="34"/>
        <end position="55"/>
    </location>
</feature>
<feature type="transmembrane region" description="Helical" evidence="5">
    <location>
        <begin position="216"/>
        <end position="235"/>
    </location>
</feature>
<feature type="transmembrane region" description="Helical" evidence="5">
    <location>
        <begin position="178"/>
        <end position="196"/>
    </location>
</feature>
<protein>
    <submittedName>
        <fullName evidence="6">Uncharacterized protein</fullName>
    </submittedName>
</protein>
<dbReference type="EMBL" id="CDSF01000079">
    <property type="protein sequence ID" value="CEO97422.1"/>
    <property type="molecule type" value="Genomic_DNA"/>
</dbReference>
<accession>A0A0G4IQD2</accession>
<evidence type="ECO:0000256" key="2">
    <source>
        <dbReference type="ARBA" id="ARBA00022692"/>
    </source>
</evidence>
<dbReference type="OrthoDB" id="8048523at2759"/>
<feature type="transmembrane region" description="Helical" evidence="5">
    <location>
        <begin position="255"/>
        <end position="276"/>
    </location>
</feature>
<name>A0A0G4IQD2_PLABS</name>
<evidence type="ECO:0000256" key="5">
    <source>
        <dbReference type="SAM" id="Phobius"/>
    </source>
</evidence>
<geneLocation type="mitochondrion" evidence="7"/>
<organism evidence="6 8">
    <name type="scientific">Plasmodiophora brassicae</name>
    <name type="common">Clubroot disease agent</name>
    <dbReference type="NCBI Taxonomy" id="37360"/>
    <lineage>
        <taxon>Eukaryota</taxon>
        <taxon>Sar</taxon>
        <taxon>Rhizaria</taxon>
        <taxon>Endomyxa</taxon>
        <taxon>Phytomyxea</taxon>
        <taxon>Plasmodiophorida</taxon>
        <taxon>Plasmodiophoridae</taxon>
        <taxon>Plasmodiophora</taxon>
    </lineage>
</organism>
<keyword evidence="3 5" id="KW-1133">Transmembrane helix</keyword>
<dbReference type="EMBL" id="OVEO01000008">
    <property type="protein sequence ID" value="SPQ97733.1"/>
    <property type="molecule type" value="Genomic_DNA"/>
</dbReference>
<dbReference type="SMART" id="SM00679">
    <property type="entry name" value="CTNS"/>
    <property type="match status" value="2"/>
</dbReference>
<dbReference type="FunFam" id="1.20.1280.290:FF:000009">
    <property type="entry name" value="PQ loop repeat family protein"/>
    <property type="match status" value="1"/>
</dbReference>